<keyword evidence="2" id="KW-1185">Reference proteome</keyword>
<evidence type="ECO:0000313" key="2">
    <source>
        <dbReference type="Proteomes" id="UP000031938"/>
    </source>
</evidence>
<reference evidence="1 2" key="1">
    <citation type="submission" date="2015-01" db="EMBL/GenBank/DDBJ databases">
        <title>Genome sequencing of Jeotgalibacillus soli.</title>
        <authorList>
            <person name="Goh K.M."/>
            <person name="Chan K.-G."/>
            <person name="Yaakop A.S."/>
            <person name="Ee R."/>
            <person name="Gan H.M."/>
            <person name="Chan C.S."/>
        </authorList>
    </citation>
    <scope>NUCLEOTIDE SEQUENCE [LARGE SCALE GENOMIC DNA]</scope>
    <source>
        <strain evidence="1 2">P9</strain>
    </source>
</reference>
<comment type="caution">
    <text evidence="1">The sequence shown here is derived from an EMBL/GenBank/DDBJ whole genome shotgun (WGS) entry which is preliminary data.</text>
</comment>
<accession>A0A0C2VZ70</accession>
<organism evidence="1 2">
    <name type="scientific">Jeotgalibacillus soli</name>
    <dbReference type="NCBI Taxonomy" id="889306"/>
    <lineage>
        <taxon>Bacteria</taxon>
        <taxon>Bacillati</taxon>
        <taxon>Bacillota</taxon>
        <taxon>Bacilli</taxon>
        <taxon>Bacillales</taxon>
        <taxon>Caryophanaceae</taxon>
        <taxon>Jeotgalibacillus</taxon>
    </lineage>
</organism>
<evidence type="ECO:0000313" key="1">
    <source>
        <dbReference type="EMBL" id="KIL49253.1"/>
    </source>
</evidence>
<sequence length="116" mass="13303">MKKLLTILIARTVLFMSIGFSLLKQITWKIIQIFGELISKEDRTEKVEKPNPILQTFDEADVKVTTITPYSMVLLHTMYESHEHSLASIKNEIAGILKNKGYPLKSVSELLEYEYG</sequence>
<dbReference type="AlphaFoldDB" id="A0A0C2VZ70"/>
<proteinExistence type="predicted"/>
<dbReference type="OrthoDB" id="9812065at2"/>
<dbReference type="RefSeq" id="WP_041086352.1">
    <property type="nucleotide sequence ID" value="NZ_JXRP01000009.1"/>
</dbReference>
<dbReference type="EMBL" id="JXRP01000009">
    <property type="protein sequence ID" value="KIL49253.1"/>
    <property type="molecule type" value="Genomic_DNA"/>
</dbReference>
<dbReference type="PATRIC" id="fig|889306.3.peg.721"/>
<name>A0A0C2VZ70_9BACL</name>
<dbReference type="Proteomes" id="UP000031938">
    <property type="component" value="Unassembled WGS sequence"/>
</dbReference>
<gene>
    <name evidence="1" type="ORF">KP78_07210</name>
</gene>
<protein>
    <submittedName>
        <fullName evidence="1">Uncharacterized protein</fullName>
    </submittedName>
</protein>